<evidence type="ECO:0000256" key="16">
    <source>
        <dbReference type="ARBA" id="ARBA00032853"/>
    </source>
</evidence>
<dbReference type="NCBIfam" id="TIGR00317">
    <property type="entry name" value="cobS"/>
    <property type="match status" value="1"/>
</dbReference>
<dbReference type="GO" id="GO:0051073">
    <property type="term" value="F:adenosylcobinamide-GDP ribazoletransferase activity"/>
    <property type="evidence" value="ECO:0007669"/>
    <property type="project" value="UniProtKB-UniRule"/>
</dbReference>
<dbReference type="UniPathway" id="UPA00148">
    <property type="reaction ID" value="UER00238"/>
</dbReference>
<dbReference type="Proteomes" id="UP000028549">
    <property type="component" value="Unassembled WGS sequence"/>
</dbReference>
<dbReference type="GO" id="GO:0008818">
    <property type="term" value="F:cobalamin 5'-phosphate synthase activity"/>
    <property type="evidence" value="ECO:0007669"/>
    <property type="project" value="UniProtKB-UniRule"/>
</dbReference>
<evidence type="ECO:0000313" key="20">
    <source>
        <dbReference type="EMBL" id="KEZ54386.1"/>
    </source>
</evidence>
<evidence type="ECO:0000256" key="10">
    <source>
        <dbReference type="ARBA" id="ARBA00022692"/>
    </source>
</evidence>
<dbReference type="STRING" id="246786.GS18_0205565"/>
<dbReference type="GO" id="GO:0009236">
    <property type="term" value="P:cobalamin biosynthetic process"/>
    <property type="evidence" value="ECO:0007669"/>
    <property type="project" value="UniProtKB-UniRule"/>
</dbReference>
<evidence type="ECO:0000256" key="6">
    <source>
        <dbReference type="ARBA" id="ARBA00015850"/>
    </source>
</evidence>
<comment type="caution">
    <text evidence="20">The sequence shown here is derived from an EMBL/GenBank/DDBJ whole genome shotgun (WGS) entry which is preliminary data.</text>
</comment>
<evidence type="ECO:0000256" key="15">
    <source>
        <dbReference type="ARBA" id="ARBA00032605"/>
    </source>
</evidence>
<dbReference type="EC" id="2.7.8.26" evidence="5 19"/>
<feature type="transmembrane region" description="Helical" evidence="19">
    <location>
        <begin position="140"/>
        <end position="160"/>
    </location>
</feature>
<evidence type="ECO:0000256" key="1">
    <source>
        <dbReference type="ARBA" id="ARBA00001946"/>
    </source>
</evidence>
<keyword evidence="13 19" id="KW-0472">Membrane</keyword>
<comment type="similarity">
    <text evidence="4 19">Belongs to the CobS family.</text>
</comment>
<keyword evidence="9 19" id="KW-0808">Transferase</keyword>
<evidence type="ECO:0000256" key="5">
    <source>
        <dbReference type="ARBA" id="ARBA00013200"/>
    </source>
</evidence>
<evidence type="ECO:0000313" key="21">
    <source>
        <dbReference type="Proteomes" id="UP000028549"/>
    </source>
</evidence>
<feature type="transmembrane region" description="Helical" evidence="19">
    <location>
        <begin position="181"/>
        <end position="208"/>
    </location>
</feature>
<evidence type="ECO:0000256" key="7">
    <source>
        <dbReference type="ARBA" id="ARBA00022475"/>
    </source>
</evidence>
<dbReference type="PANTHER" id="PTHR34148">
    <property type="entry name" value="ADENOSYLCOBINAMIDE-GDP RIBAZOLETRANSFERASE"/>
    <property type="match status" value="1"/>
</dbReference>
<evidence type="ECO:0000256" key="2">
    <source>
        <dbReference type="ARBA" id="ARBA00004651"/>
    </source>
</evidence>
<proteinExistence type="inferred from homology"/>
<dbReference type="HAMAP" id="MF_00719">
    <property type="entry name" value="CobS"/>
    <property type="match status" value="1"/>
</dbReference>
<feature type="transmembrane region" description="Helical" evidence="19">
    <location>
        <begin position="59"/>
        <end position="76"/>
    </location>
</feature>
<dbReference type="RefSeq" id="WP_029565691.1">
    <property type="nucleotide sequence ID" value="NZ_JNVC02000001.1"/>
</dbReference>
<gene>
    <name evidence="19" type="primary">cobS</name>
    <name evidence="20" type="ORF">GS18_0205565</name>
</gene>
<keyword evidence="21" id="KW-1185">Reference proteome</keyword>
<accession>A0A084H474</accession>
<evidence type="ECO:0000256" key="3">
    <source>
        <dbReference type="ARBA" id="ARBA00004663"/>
    </source>
</evidence>
<evidence type="ECO:0000256" key="13">
    <source>
        <dbReference type="ARBA" id="ARBA00023136"/>
    </source>
</evidence>
<evidence type="ECO:0000256" key="14">
    <source>
        <dbReference type="ARBA" id="ARBA00025228"/>
    </source>
</evidence>
<keyword evidence="8 19" id="KW-0169">Cobalamin biosynthesis</keyword>
<keyword evidence="11 19" id="KW-0460">Magnesium</keyword>
<comment type="catalytic activity">
    <reaction evidence="17 19">
        <text>alpha-ribazole + adenosylcob(III)inamide-GDP = adenosylcob(III)alamin + GMP + H(+)</text>
        <dbReference type="Rhea" id="RHEA:16049"/>
        <dbReference type="ChEBI" id="CHEBI:10329"/>
        <dbReference type="ChEBI" id="CHEBI:15378"/>
        <dbReference type="ChEBI" id="CHEBI:18408"/>
        <dbReference type="ChEBI" id="CHEBI:58115"/>
        <dbReference type="ChEBI" id="CHEBI:60487"/>
        <dbReference type="EC" id="2.7.8.26"/>
    </reaction>
</comment>
<comment type="subcellular location">
    <subcellularLocation>
        <location evidence="2 19">Cell membrane</location>
        <topology evidence="2 19">Multi-pass membrane protein</topology>
    </subcellularLocation>
</comment>
<dbReference type="GO" id="GO:0005886">
    <property type="term" value="C:plasma membrane"/>
    <property type="evidence" value="ECO:0007669"/>
    <property type="project" value="UniProtKB-SubCell"/>
</dbReference>
<feature type="transmembrane region" description="Helical" evidence="19">
    <location>
        <begin position="228"/>
        <end position="249"/>
    </location>
</feature>
<keyword evidence="12 19" id="KW-1133">Transmembrane helix</keyword>
<keyword evidence="10 19" id="KW-0812">Transmembrane</keyword>
<keyword evidence="7 19" id="KW-1003">Cell membrane</keyword>
<dbReference type="OrthoDB" id="9794626at2"/>
<comment type="cofactor">
    <cofactor evidence="1 19">
        <name>Mg(2+)</name>
        <dbReference type="ChEBI" id="CHEBI:18420"/>
    </cofactor>
</comment>
<name>A0A084H474_METID</name>
<evidence type="ECO:0000256" key="17">
    <source>
        <dbReference type="ARBA" id="ARBA00048623"/>
    </source>
</evidence>
<dbReference type="EMBL" id="JNVC02000001">
    <property type="protein sequence ID" value="KEZ54386.1"/>
    <property type="molecule type" value="Genomic_DNA"/>
</dbReference>
<evidence type="ECO:0000256" key="11">
    <source>
        <dbReference type="ARBA" id="ARBA00022842"/>
    </source>
</evidence>
<evidence type="ECO:0000256" key="9">
    <source>
        <dbReference type="ARBA" id="ARBA00022679"/>
    </source>
</evidence>
<reference evidence="20 21" key="1">
    <citation type="journal article" date="2005" name="Int. J. Syst. Evol. Microbiol.">
        <title>Bacillus cibi sp. nov., isolated from jeotgal, a traditional Korean fermented seafood.</title>
        <authorList>
            <person name="Yoon J.H."/>
            <person name="Lee C.H."/>
            <person name="Oh T.K."/>
        </authorList>
    </citation>
    <scope>NUCLEOTIDE SEQUENCE [LARGE SCALE GENOMIC DNA]</scope>
    <source>
        <strain evidence="20 21">DSM 16189</strain>
    </source>
</reference>
<protein>
    <recommendedName>
        <fullName evidence="6 19">Adenosylcobinamide-GDP ribazoletransferase</fullName>
        <ecNumber evidence="5 19">2.7.8.26</ecNumber>
    </recommendedName>
    <alternativeName>
        <fullName evidence="16 19">Cobalamin synthase</fullName>
    </alternativeName>
    <alternativeName>
        <fullName evidence="15 19">Cobalamin-5'-phosphate synthase</fullName>
    </alternativeName>
</protein>
<evidence type="ECO:0000256" key="18">
    <source>
        <dbReference type="ARBA" id="ARBA00049504"/>
    </source>
</evidence>
<dbReference type="InterPro" id="IPR003805">
    <property type="entry name" value="CobS"/>
</dbReference>
<comment type="pathway">
    <text evidence="3 19">Cofactor biosynthesis; adenosylcobalamin biosynthesis; adenosylcobalamin from cob(II)yrinate a,c-diamide: step 7/7.</text>
</comment>
<dbReference type="AlphaFoldDB" id="A0A084H474"/>
<dbReference type="Pfam" id="PF02654">
    <property type="entry name" value="CobS"/>
    <property type="match status" value="1"/>
</dbReference>
<dbReference type="PANTHER" id="PTHR34148:SF1">
    <property type="entry name" value="ADENOSYLCOBINAMIDE-GDP RIBAZOLETRANSFERASE"/>
    <property type="match status" value="1"/>
</dbReference>
<evidence type="ECO:0000256" key="4">
    <source>
        <dbReference type="ARBA" id="ARBA00010561"/>
    </source>
</evidence>
<feature type="transmembrane region" description="Helical" evidence="19">
    <location>
        <begin position="110"/>
        <end position="128"/>
    </location>
</feature>
<comment type="catalytic activity">
    <reaction evidence="18 19">
        <text>alpha-ribazole 5'-phosphate + adenosylcob(III)inamide-GDP = adenosylcob(III)alamin 5'-phosphate + GMP + H(+)</text>
        <dbReference type="Rhea" id="RHEA:23560"/>
        <dbReference type="ChEBI" id="CHEBI:15378"/>
        <dbReference type="ChEBI" id="CHEBI:57918"/>
        <dbReference type="ChEBI" id="CHEBI:58115"/>
        <dbReference type="ChEBI" id="CHEBI:60487"/>
        <dbReference type="ChEBI" id="CHEBI:60493"/>
        <dbReference type="EC" id="2.7.8.26"/>
    </reaction>
</comment>
<evidence type="ECO:0000256" key="19">
    <source>
        <dbReference type="HAMAP-Rule" id="MF_00719"/>
    </source>
</evidence>
<organism evidence="20 21">
    <name type="scientific">Metabacillus indicus</name>
    <name type="common">Bacillus indicus</name>
    <dbReference type="NCBI Taxonomy" id="246786"/>
    <lineage>
        <taxon>Bacteria</taxon>
        <taxon>Bacillati</taxon>
        <taxon>Bacillota</taxon>
        <taxon>Bacilli</taxon>
        <taxon>Bacillales</taxon>
        <taxon>Bacillaceae</taxon>
        <taxon>Metabacillus</taxon>
    </lineage>
</organism>
<evidence type="ECO:0000256" key="12">
    <source>
        <dbReference type="ARBA" id="ARBA00022989"/>
    </source>
</evidence>
<sequence>MKQVFYGGILALQFLTRIPLRIECGMDEKTLKWALRFFPGSGLVIGACMFVLFQLLNDILPASMLSLLLISVWVYLSGGLHLDGVMDVADAAGSNGDVEKKREILKDSRAGSFAVLAVIFLLGWKWIFVHNLLPIDHFGIYLIVIPMLSRFQVLMHLYGFKAFQTGGMASFWKQHLSMKELIIAACWLLPFMVFNWIFCMMFLLQILFCFLFGRWSEKQFQGINGDTAGASIEGAEIWNLGVLFSFFLFGMV</sequence>
<comment type="function">
    <text evidence="14 19">Joins adenosylcobinamide-GDP and alpha-ribazole to generate adenosylcobalamin (Ado-cobalamin). Also synthesizes adenosylcobalamin 5'-phosphate from adenosylcobinamide-GDP and alpha-ribazole 5'-phosphate.</text>
</comment>
<feature type="transmembrane region" description="Helical" evidence="19">
    <location>
        <begin position="33"/>
        <end position="53"/>
    </location>
</feature>
<evidence type="ECO:0000256" key="8">
    <source>
        <dbReference type="ARBA" id="ARBA00022573"/>
    </source>
</evidence>